<dbReference type="GO" id="GO:0003677">
    <property type="term" value="F:DNA binding"/>
    <property type="evidence" value="ECO:0007669"/>
    <property type="project" value="TreeGrafter"/>
</dbReference>
<dbReference type="EC" id="4.1.99.3" evidence="2"/>
<evidence type="ECO:0000256" key="10">
    <source>
        <dbReference type="RuleBase" id="RU004182"/>
    </source>
</evidence>
<name>A0A4Y3TSJ3_9PROT</name>
<dbReference type="GO" id="GO:0000719">
    <property type="term" value="P:photoreactive repair"/>
    <property type="evidence" value="ECO:0007669"/>
    <property type="project" value="UniProtKB-ARBA"/>
</dbReference>
<accession>A0A4Y3TSJ3</accession>
<dbReference type="InterPro" id="IPR002081">
    <property type="entry name" value="Cryptochrome/DNA_photolyase_1"/>
</dbReference>
<organism evidence="12 13">
    <name type="scientific">Acetobacter peroxydans</name>
    <dbReference type="NCBI Taxonomy" id="104098"/>
    <lineage>
        <taxon>Bacteria</taxon>
        <taxon>Pseudomonadati</taxon>
        <taxon>Pseudomonadota</taxon>
        <taxon>Alphaproteobacteria</taxon>
        <taxon>Acetobacterales</taxon>
        <taxon>Acetobacteraceae</taxon>
        <taxon>Acetobacter</taxon>
    </lineage>
</organism>
<keyword evidence="13" id="KW-1185">Reference proteome</keyword>
<evidence type="ECO:0000256" key="7">
    <source>
        <dbReference type="ARBA" id="ARBA00033999"/>
    </source>
</evidence>
<evidence type="ECO:0000256" key="9">
    <source>
        <dbReference type="PIRSR" id="PIRSR602081-2"/>
    </source>
</evidence>
<sequence>MNVSPTIVWFREDFRLADNQALHEATLLGQPLICLVILDDAANMGAAAQWWLDGAIHALAADLRAKGGDLHVLRGPARRVVESVAQATGAGAVFWNRRYDPNGRETDTALKAALQARGVVARSFSGALLHEPWTVRTQSGAPYKIFTAFWRAACTLPVQAFLRPAPDRLVFAPPIPALEALRVPPEQYRLLPTAPDWAGGLRAAWKPGEAQARARLTDFCRHHQAEYAQTRDFPAMETTSGLSAFLRFGHISPARVWETAQASPNPDKFLTELGWRDFAWSLLFETPDLASRNLRPEFDAMKWRTDPKGLAAWQRGRTGYPLVDAGMRELWHTGVMHNRVRMVVASFLVKHLLIDWREGERWFADTLVDYDPASNPMNWQWSAGTGVDAAPYFRIMNPILQSRKFDPHGIYIRRWVPEVAHLSDKDIHTPWEVGCRGYVAPVVDHAEARARALAAWKAL</sequence>
<comment type="catalytic activity">
    <reaction evidence="7">
        <text>cyclobutadipyrimidine (in DNA) = 2 pyrimidine residues (in DNA).</text>
        <dbReference type="EC" id="4.1.99.3"/>
    </reaction>
</comment>
<dbReference type="AlphaFoldDB" id="A0A4Y3TSJ3"/>
<evidence type="ECO:0000256" key="4">
    <source>
        <dbReference type="ARBA" id="ARBA00022630"/>
    </source>
</evidence>
<dbReference type="OrthoDB" id="9772484at2"/>
<feature type="binding site" evidence="8">
    <location>
        <begin position="239"/>
        <end position="243"/>
    </location>
    <ligand>
        <name>FAD</name>
        <dbReference type="ChEBI" id="CHEBI:57692"/>
    </ligand>
</feature>
<dbReference type="Gene3D" id="3.40.50.620">
    <property type="entry name" value="HUPs"/>
    <property type="match status" value="1"/>
</dbReference>
<feature type="binding site" evidence="8">
    <location>
        <position position="269"/>
    </location>
    <ligand>
        <name>FAD</name>
        <dbReference type="ChEBI" id="CHEBI:57692"/>
    </ligand>
</feature>
<dbReference type="Proteomes" id="UP000317730">
    <property type="component" value="Unassembled WGS sequence"/>
</dbReference>
<evidence type="ECO:0000256" key="3">
    <source>
        <dbReference type="ARBA" id="ARBA00014046"/>
    </source>
</evidence>
<evidence type="ECO:0000313" key="12">
    <source>
        <dbReference type="EMBL" id="GEB84703.1"/>
    </source>
</evidence>
<dbReference type="SUPFAM" id="SSF52425">
    <property type="entry name" value="Cryptochrome/photolyase, N-terminal domain"/>
    <property type="match status" value="1"/>
</dbReference>
<feature type="domain" description="Photolyase/cryptochrome alpha/beta" evidence="11">
    <location>
        <begin position="4"/>
        <end position="129"/>
    </location>
</feature>
<reference evidence="12 13" key="1">
    <citation type="submission" date="2019-06" db="EMBL/GenBank/DDBJ databases">
        <title>Whole genome shotgun sequence of Acetobacter peroxydans NBRC 13755.</title>
        <authorList>
            <person name="Hosoyama A."/>
            <person name="Uohara A."/>
            <person name="Ohji S."/>
            <person name="Ichikawa N."/>
        </authorList>
    </citation>
    <scope>NUCLEOTIDE SEQUENCE [LARGE SCALE GENOMIC DNA]</scope>
    <source>
        <strain evidence="12 13">NBRC 13755</strain>
    </source>
</reference>
<feature type="binding site" evidence="8">
    <location>
        <position position="227"/>
    </location>
    <ligand>
        <name>FAD</name>
        <dbReference type="ChEBI" id="CHEBI:57692"/>
    </ligand>
</feature>
<dbReference type="SUPFAM" id="SSF48173">
    <property type="entry name" value="Cryptochrome/photolyase FAD-binding domain"/>
    <property type="match status" value="1"/>
</dbReference>
<evidence type="ECO:0000256" key="2">
    <source>
        <dbReference type="ARBA" id="ARBA00013149"/>
    </source>
</evidence>
<dbReference type="InterPro" id="IPR036155">
    <property type="entry name" value="Crypto/Photolyase_N_sf"/>
</dbReference>
<comment type="cofactor">
    <cofactor evidence="8">
        <name>FAD</name>
        <dbReference type="ChEBI" id="CHEBI:57692"/>
    </cofactor>
    <text evidence="8">Binds 1 FAD per subunit.</text>
</comment>
<evidence type="ECO:0000256" key="1">
    <source>
        <dbReference type="ARBA" id="ARBA00001932"/>
    </source>
</evidence>
<evidence type="ECO:0000256" key="6">
    <source>
        <dbReference type="ARBA" id="ARBA00022991"/>
    </source>
</evidence>
<dbReference type="InterPro" id="IPR014729">
    <property type="entry name" value="Rossmann-like_a/b/a_fold"/>
</dbReference>
<dbReference type="Pfam" id="PF03441">
    <property type="entry name" value="FAD_binding_7"/>
    <property type="match status" value="1"/>
</dbReference>
<evidence type="ECO:0000313" key="13">
    <source>
        <dbReference type="Proteomes" id="UP000317730"/>
    </source>
</evidence>
<gene>
    <name evidence="12" type="ORF">APE01nite_05000</name>
</gene>
<dbReference type="GO" id="GO:0003904">
    <property type="term" value="F:deoxyribodipyrimidine photo-lyase activity"/>
    <property type="evidence" value="ECO:0007669"/>
    <property type="project" value="UniProtKB-EC"/>
</dbReference>
<dbReference type="InterPro" id="IPR036134">
    <property type="entry name" value="Crypto/Photolyase_FAD-like_sf"/>
</dbReference>
<dbReference type="FunFam" id="1.10.579.10:FF:000003">
    <property type="entry name" value="Deoxyribodipyrimidine photo-lyase"/>
    <property type="match status" value="1"/>
</dbReference>
<keyword evidence="4 8" id="KW-0285">Flavoprotein</keyword>
<dbReference type="PRINTS" id="PR00147">
    <property type="entry name" value="DNAPHOTLYASE"/>
</dbReference>
<dbReference type="Pfam" id="PF00875">
    <property type="entry name" value="DNA_photolyase"/>
    <property type="match status" value="1"/>
</dbReference>
<evidence type="ECO:0000256" key="5">
    <source>
        <dbReference type="ARBA" id="ARBA00022827"/>
    </source>
</evidence>
<keyword evidence="5 8" id="KW-0274">FAD</keyword>
<dbReference type="PROSITE" id="PS00691">
    <property type="entry name" value="DNA_PHOTOLYASES_1_2"/>
    <property type="match status" value="1"/>
</dbReference>
<dbReference type="InterPro" id="IPR006050">
    <property type="entry name" value="DNA_photolyase_N"/>
</dbReference>
<comment type="caution">
    <text evidence="12">The sequence shown here is derived from an EMBL/GenBank/DDBJ whole genome shotgun (WGS) entry which is preliminary data.</text>
</comment>
<dbReference type="PANTHER" id="PTHR11455">
    <property type="entry name" value="CRYPTOCHROME"/>
    <property type="match status" value="1"/>
</dbReference>
<dbReference type="EMBL" id="BJMV01000002">
    <property type="protein sequence ID" value="GEB84703.1"/>
    <property type="molecule type" value="Genomic_DNA"/>
</dbReference>
<dbReference type="PROSITE" id="PS51645">
    <property type="entry name" value="PHR_CRY_ALPHA_BETA"/>
    <property type="match status" value="1"/>
</dbReference>
<keyword evidence="12" id="KW-0456">Lyase</keyword>
<feature type="site" description="Electron transfer via tryptophanyl radical" evidence="9">
    <location>
        <position position="379"/>
    </location>
</feature>
<dbReference type="InterPro" id="IPR018394">
    <property type="entry name" value="DNA_photolyase_1_CS_C"/>
</dbReference>
<feature type="site" description="Electron transfer via tryptophanyl radical" evidence="9">
    <location>
        <position position="303"/>
    </location>
</feature>
<dbReference type="GO" id="GO:0009416">
    <property type="term" value="P:response to light stimulus"/>
    <property type="evidence" value="ECO:0007669"/>
    <property type="project" value="TreeGrafter"/>
</dbReference>
<dbReference type="GO" id="GO:0071949">
    <property type="term" value="F:FAD binding"/>
    <property type="evidence" value="ECO:0007669"/>
    <property type="project" value="TreeGrafter"/>
</dbReference>
<evidence type="ECO:0000256" key="8">
    <source>
        <dbReference type="PIRSR" id="PIRSR602081-1"/>
    </source>
</evidence>
<dbReference type="RefSeq" id="WP_141374655.1">
    <property type="nucleotide sequence ID" value="NZ_BAPL01000030.1"/>
</dbReference>
<comment type="cofactor">
    <cofactor evidence="1">
        <name>(6R)-5,10-methylene-5,6,7,8-tetrahydrofolate</name>
        <dbReference type="ChEBI" id="CHEBI:15636"/>
    </cofactor>
</comment>
<comment type="similarity">
    <text evidence="10">Belongs to the DNA photolyase family.</text>
</comment>
<feature type="site" description="Electron transfer via tryptophanyl radical" evidence="9">
    <location>
        <position position="356"/>
    </location>
</feature>
<dbReference type="InterPro" id="IPR005101">
    <property type="entry name" value="Cryptochr/Photolyase_FAD-bd"/>
</dbReference>
<keyword evidence="6 10" id="KW-0157">Chromophore</keyword>
<protein>
    <recommendedName>
        <fullName evidence="3">Deoxyribodipyrimidine photo-lyase</fullName>
        <ecNumber evidence="2">4.1.99.3</ecNumber>
    </recommendedName>
</protein>
<dbReference type="Gene3D" id="1.25.40.80">
    <property type="match status" value="1"/>
</dbReference>
<dbReference type="PANTHER" id="PTHR11455:SF9">
    <property type="entry name" value="CRYPTOCHROME CIRCADIAN CLOCK 5 ISOFORM X1"/>
    <property type="match status" value="1"/>
</dbReference>
<evidence type="ECO:0000259" key="11">
    <source>
        <dbReference type="PROSITE" id="PS51645"/>
    </source>
</evidence>
<proteinExistence type="inferred from homology"/>
<dbReference type="PROSITE" id="PS00394">
    <property type="entry name" value="DNA_PHOTOLYASES_1_1"/>
    <property type="match status" value="1"/>
</dbReference>
<feature type="binding site" evidence="8">
    <location>
        <begin position="369"/>
        <end position="371"/>
    </location>
    <ligand>
        <name>FAD</name>
        <dbReference type="ChEBI" id="CHEBI:57692"/>
    </ligand>
</feature>
<dbReference type="Gene3D" id="1.10.579.10">
    <property type="entry name" value="DNA Cyclobutane Dipyrimidine Photolyase, subunit A, domain 3"/>
    <property type="match status" value="1"/>
</dbReference>